<dbReference type="STRING" id="604089.SAMN04487942_2009"/>
<proteinExistence type="predicted"/>
<dbReference type="Gene3D" id="1.20.120.20">
    <property type="entry name" value="Apolipoprotein"/>
    <property type="match status" value="1"/>
</dbReference>
<evidence type="ECO:0000313" key="2">
    <source>
        <dbReference type="EMBL" id="SEO20117.1"/>
    </source>
</evidence>
<organism evidence="2 3">
    <name type="scientific">Flavobacterium sinopsychrotolerans</name>
    <dbReference type="NCBI Taxonomy" id="604089"/>
    <lineage>
        <taxon>Bacteria</taxon>
        <taxon>Pseudomonadati</taxon>
        <taxon>Bacteroidota</taxon>
        <taxon>Flavobacteriia</taxon>
        <taxon>Flavobacteriales</taxon>
        <taxon>Flavobacteriaceae</taxon>
        <taxon>Flavobacterium</taxon>
    </lineage>
</organism>
<name>A0A1H8MRZ1_9FLAO</name>
<feature type="coiled-coil region" evidence="1">
    <location>
        <begin position="22"/>
        <end position="63"/>
    </location>
</feature>
<evidence type="ECO:0000313" key="3">
    <source>
        <dbReference type="Proteomes" id="UP000198657"/>
    </source>
</evidence>
<dbReference type="PROSITE" id="PS51257">
    <property type="entry name" value="PROKAR_LIPOPROTEIN"/>
    <property type="match status" value="1"/>
</dbReference>
<sequence length="153" mass="17454">MKKIIFTLAITTFMAGTVLVGCQDSSKKEEAAKDNVEEARDNLNDAKEELSDVRAAATEKEWNDFKESTDATIKQNEMRIAEMKANMKNTGKSIDEAYAKKIEELEEKNKEIKLKVETYKNDANSDWESFKEEYKRDMDGLGQALKNLTVNNK</sequence>
<evidence type="ECO:0000256" key="1">
    <source>
        <dbReference type="SAM" id="Coils"/>
    </source>
</evidence>
<dbReference type="EMBL" id="FODN01000004">
    <property type="protein sequence ID" value="SEO20117.1"/>
    <property type="molecule type" value="Genomic_DNA"/>
</dbReference>
<accession>A0A1H8MRZ1</accession>
<feature type="coiled-coil region" evidence="1">
    <location>
        <begin position="95"/>
        <end position="151"/>
    </location>
</feature>
<dbReference type="OrthoDB" id="1122839at2"/>
<gene>
    <name evidence="2" type="ORF">SAMN04487942_2009</name>
</gene>
<dbReference type="AlphaFoldDB" id="A0A1H8MRZ1"/>
<dbReference type="Proteomes" id="UP000198657">
    <property type="component" value="Unassembled WGS sequence"/>
</dbReference>
<protein>
    <submittedName>
        <fullName evidence="2">Uncharacterized protein</fullName>
    </submittedName>
</protein>
<keyword evidence="1" id="KW-0175">Coiled coil</keyword>
<reference evidence="3" key="1">
    <citation type="submission" date="2016-10" db="EMBL/GenBank/DDBJ databases">
        <authorList>
            <person name="Varghese N."/>
            <person name="Submissions S."/>
        </authorList>
    </citation>
    <scope>NUCLEOTIDE SEQUENCE [LARGE SCALE GENOMIC DNA]</scope>
    <source>
        <strain evidence="3">CGMCC 1.8704</strain>
    </source>
</reference>
<keyword evidence="3" id="KW-1185">Reference proteome</keyword>
<dbReference type="RefSeq" id="WP_091170266.1">
    <property type="nucleotide sequence ID" value="NZ_CBCSFM010000002.1"/>
</dbReference>